<keyword evidence="3" id="KW-1185">Reference proteome</keyword>
<feature type="chain" id="PRO_5013391866" evidence="1">
    <location>
        <begin position="19"/>
        <end position="172"/>
    </location>
</feature>
<protein>
    <submittedName>
        <fullName evidence="2">Uncharacterized protein</fullName>
    </submittedName>
</protein>
<dbReference type="RefSeq" id="WP_088594335.1">
    <property type="nucleotide sequence ID" value="NZ_CP022022.1"/>
</dbReference>
<gene>
    <name evidence="2" type="ORF">CBG49_09665</name>
</gene>
<dbReference type="KEGG" id="capn:CBG49_09665"/>
<dbReference type="AlphaFoldDB" id="A0A1Z4BPU9"/>
<dbReference type="PROSITE" id="PS51257">
    <property type="entry name" value="PROKAR_LIPOPROTEIN"/>
    <property type="match status" value="1"/>
</dbReference>
<organism evidence="2 3">
    <name type="scientific">Capnocytophaga endodontalis</name>
    <dbReference type="NCBI Taxonomy" id="2708117"/>
    <lineage>
        <taxon>Bacteria</taxon>
        <taxon>Pseudomonadati</taxon>
        <taxon>Bacteroidota</taxon>
        <taxon>Flavobacteriia</taxon>
        <taxon>Flavobacteriales</taxon>
        <taxon>Flavobacteriaceae</taxon>
        <taxon>Capnocytophaga</taxon>
    </lineage>
</organism>
<sequence>MNRKILLFAFIIGLFAMACNDGDMEVESISFENSDVLSCRANDTAVDFLYKYNQKQALYLTIPAGVLENKEKTVTGTIPNNYKLYYRTFSDAVNSSYFCNTIYPASPQITFNSEATGGTVTIATRPIYNENTGTLLRYDHQITISNLVLLKEDGNKLVESNLIFGTYQTNKQ</sequence>
<dbReference type="Proteomes" id="UP000197007">
    <property type="component" value="Chromosome"/>
</dbReference>
<name>A0A1Z4BPU9_9FLAO</name>
<keyword evidence="1" id="KW-0732">Signal</keyword>
<feature type="signal peptide" evidence="1">
    <location>
        <begin position="1"/>
        <end position="18"/>
    </location>
</feature>
<evidence type="ECO:0000313" key="2">
    <source>
        <dbReference type="EMBL" id="ASF43324.1"/>
    </source>
</evidence>
<evidence type="ECO:0000256" key="1">
    <source>
        <dbReference type="SAM" id="SignalP"/>
    </source>
</evidence>
<accession>A0A1Z4BPU9</accession>
<evidence type="ECO:0000313" key="3">
    <source>
        <dbReference type="Proteomes" id="UP000197007"/>
    </source>
</evidence>
<dbReference type="EMBL" id="CP022022">
    <property type="protein sequence ID" value="ASF43324.1"/>
    <property type="molecule type" value="Genomic_DNA"/>
</dbReference>
<proteinExistence type="predicted"/>
<reference evidence="3" key="1">
    <citation type="submission" date="2017-06" db="EMBL/GenBank/DDBJ databases">
        <title>Complete genome sequence of Capnocytophaga sp. KCOM 1579 (=ChDC OS43) isolated from a human refractory periapical abscess lesion.</title>
        <authorList>
            <person name="Kook J.-K."/>
            <person name="Park S.-N."/>
            <person name="Lim Y.K."/>
            <person name="Roh H."/>
        </authorList>
    </citation>
    <scope>NUCLEOTIDE SEQUENCE [LARGE SCALE GENOMIC DNA]</scope>
    <source>
        <strain evidence="3">ChDC OS43</strain>
    </source>
</reference>